<dbReference type="Pfam" id="PF02620">
    <property type="entry name" value="YceD"/>
    <property type="match status" value="1"/>
</dbReference>
<dbReference type="PANTHER" id="PTHR34374">
    <property type="entry name" value="LARGE RIBOSOMAL RNA SUBUNIT ACCUMULATION PROTEIN YCED HOMOLOG 1, CHLOROPLASTIC"/>
    <property type="match status" value="1"/>
</dbReference>
<accession>A0A1G6TYQ9</accession>
<sequence length="190" mass="20131">MTKAALDPAAPLVFDTAELGRSSGTTMHIERGVPAPDAFGLASVYAVPASSNVDLDLDLTAVSEGVLVDGEVEAVAEGECARCLAPVQDTLRVQVQELYAYEGSVTEATTDADEIMRLDGDLLDLEPAVRDALVLAMPVTPLCRPDCPGLCAECGVPWDELPDDHVHETVDPRWAGLDKLRLADSDGESK</sequence>
<dbReference type="OrthoDB" id="9790372at2"/>
<name>A0A1G6TYQ9_9ACTN</name>
<keyword evidence="2" id="KW-1185">Reference proteome</keyword>
<gene>
    <name evidence="1" type="ORF">SAMN05216270_103229</name>
</gene>
<organism evidence="1 2">
    <name type="scientific">Glycomyces harbinensis</name>
    <dbReference type="NCBI Taxonomy" id="58114"/>
    <lineage>
        <taxon>Bacteria</taxon>
        <taxon>Bacillati</taxon>
        <taxon>Actinomycetota</taxon>
        <taxon>Actinomycetes</taxon>
        <taxon>Glycomycetales</taxon>
        <taxon>Glycomycetaceae</taxon>
        <taxon>Glycomyces</taxon>
    </lineage>
</organism>
<dbReference type="InterPro" id="IPR003772">
    <property type="entry name" value="YceD"/>
</dbReference>
<dbReference type="EMBL" id="FNAD01000003">
    <property type="protein sequence ID" value="SDD34219.1"/>
    <property type="molecule type" value="Genomic_DNA"/>
</dbReference>
<dbReference type="Proteomes" id="UP000198949">
    <property type="component" value="Unassembled WGS sequence"/>
</dbReference>
<evidence type="ECO:0000313" key="1">
    <source>
        <dbReference type="EMBL" id="SDD34219.1"/>
    </source>
</evidence>
<protein>
    <recommendedName>
        <fullName evidence="3">Metal-binding protein</fullName>
    </recommendedName>
</protein>
<dbReference type="AlphaFoldDB" id="A0A1G6TYQ9"/>
<reference evidence="2" key="1">
    <citation type="submission" date="2016-10" db="EMBL/GenBank/DDBJ databases">
        <authorList>
            <person name="Varghese N."/>
            <person name="Submissions S."/>
        </authorList>
    </citation>
    <scope>NUCLEOTIDE SEQUENCE [LARGE SCALE GENOMIC DNA]</scope>
    <source>
        <strain evidence="2">CGMCC 4.3516</strain>
    </source>
</reference>
<dbReference type="STRING" id="58114.SAMN05216270_103229"/>
<dbReference type="PANTHER" id="PTHR34374:SF1">
    <property type="entry name" value="LARGE RIBOSOMAL RNA SUBUNIT ACCUMULATION PROTEIN YCED HOMOLOG 1, CHLOROPLASTIC"/>
    <property type="match status" value="1"/>
</dbReference>
<evidence type="ECO:0008006" key="3">
    <source>
        <dbReference type="Google" id="ProtNLM"/>
    </source>
</evidence>
<dbReference type="RefSeq" id="WP_091030918.1">
    <property type="nucleotide sequence ID" value="NZ_FNAD01000003.1"/>
</dbReference>
<proteinExistence type="predicted"/>
<evidence type="ECO:0000313" key="2">
    <source>
        <dbReference type="Proteomes" id="UP000198949"/>
    </source>
</evidence>